<dbReference type="NCBIfam" id="TIGR03950">
    <property type="entry name" value="sidero_Fe_reduc"/>
    <property type="match status" value="1"/>
</dbReference>
<reference evidence="2 4" key="1">
    <citation type="submission" date="2016-06" db="EMBL/GenBank/DDBJ databases">
        <authorList>
            <person name="Kjaerup R.B."/>
            <person name="Dalgaard T.S."/>
            <person name="Juul-Madsen H.R."/>
        </authorList>
    </citation>
    <scope>NUCLEOTIDE SEQUENCE [LARGE SCALE GENOMIC DNA]</scope>
    <source>
        <strain evidence="2">Orrdi1</strain>
    </source>
</reference>
<dbReference type="InterPro" id="IPR023998">
    <property type="entry name" value="FCR-like"/>
</dbReference>
<feature type="domain" description="Ferric siderophore reductase C-terminal" evidence="1">
    <location>
        <begin position="211"/>
        <end position="231"/>
    </location>
</feature>
<dbReference type="EMBL" id="FLRC01000053">
    <property type="protein sequence ID" value="SBT27364.1"/>
    <property type="molecule type" value="Genomic_DNA"/>
</dbReference>
<evidence type="ECO:0000313" key="3">
    <source>
        <dbReference type="EMBL" id="SOE50048.1"/>
    </source>
</evidence>
<organism evidence="2 4">
    <name type="scientific">Orrella dioscoreae</name>
    <dbReference type="NCBI Taxonomy" id="1851544"/>
    <lineage>
        <taxon>Bacteria</taxon>
        <taxon>Pseudomonadati</taxon>
        <taxon>Pseudomonadota</taxon>
        <taxon>Betaproteobacteria</taxon>
        <taxon>Burkholderiales</taxon>
        <taxon>Alcaligenaceae</taxon>
        <taxon>Orrella</taxon>
    </lineage>
</organism>
<dbReference type="Pfam" id="PF11575">
    <property type="entry name" value="FhuF_C"/>
    <property type="match status" value="1"/>
</dbReference>
<keyword evidence="4" id="KW-1185">Reference proteome</keyword>
<dbReference type="Proteomes" id="UP000078558">
    <property type="component" value="Chromosome I"/>
</dbReference>
<dbReference type="AlphaFoldDB" id="A0A1C3K7E3"/>
<accession>A0A1C3K7E3</accession>
<reference evidence="3 4" key="2">
    <citation type="submission" date="2017-08" db="EMBL/GenBank/DDBJ databases">
        <authorList>
            <person name="de Groot N.N."/>
        </authorList>
    </citation>
    <scope>NUCLEOTIDE SEQUENCE [LARGE SCALE GENOMIC DNA]</scope>
    <source>
        <strain evidence="3">Orrdi1</strain>
    </source>
</reference>
<evidence type="ECO:0000313" key="2">
    <source>
        <dbReference type="EMBL" id="SBT27364.1"/>
    </source>
</evidence>
<dbReference type="OrthoDB" id="7942745at2"/>
<dbReference type="STRING" id="1851544.ODI_03951"/>
<dbReference type="KEGG" id="odi:ODI_R2474"/>
<dbReference type="InterPro" id="IPR024726">
    <property type="entry name" value="FhuF_C"/>
</dbReference>
<evidence type="ECO:0000259" key="1">
    <source>
        <dbReference type="Pfam" id="PF11575"/>
    </source>
</evidence>
<gene>
    <name evidence="2" type="ORF">ODI_03951</name>
    <name evidence="3" type="ORF">ODI_R2474</name>
</gene>
<sequence length="249" mass="27440">MSTELESVLANAARRVPGMVGVIAHDGPPGIRAGADNSALIARLRDHWRARYPEAGPHYLALRCWGLLIWQPIYLGVIAAHEARGVPDLSRLSAPWRDDGFLAGYHISRHALRHGVFHARMDDVAGQLRALCAGLLAELSSVVHISAKAAQCMQADIVLNALLTLRPDDREKSNAQAQCRAAQWLARLGLSGRSSYFECGAPGRPLLAVDRQVCCHYFRKRDGDYCSTCPKLEMHERIIRLHAEQVQAA</sequence>
<protein>
    <submittedName>
        <fullName evidence="2 3">Iron reductase in siderophore [Alcaligin] cluster</fullName>
    </submittedName>
</protein>
<name>A0A1C3K7E3_9BURK</name>
<dbReference type="RefSeq" id="WP_067758788.1">
    <property type="nucleotide sequence ID" value="NZ_LT907988.1"/>
</dbReference>
<proteinExistence type="predicted"/>
<evidence type="ECO:0000313" key="4">
    <source>
        <dbReference type="Proteomes" id="UP000078558"/>
    </source>
</evidence>
<dbReference type="EMBL" id="LT907988">
    <property type="protein sequence ID" value="SOE50048.1"/>
    <property type="molecule type" value="Genomic_DNA"/>
</dbReference>